<comment type="caution">
    <text evidence="4">The sequence shown here is derived from an EMBL/GenBank/DDBJ whole genome shotgun (WGS) entry which is preliminary data.</text>
</comment>
<dbReference type="InterPro" id="IPR007577">
    <property type="entry name" value="GlycoTrfase_DXD_sugar-bd_CS"/>
</dbReference>
<evidence type="ECO:0000256" key="2">
    <source>
        <dbReference type="SAM" id="MobiDB-lite"/>
    </source>
</evidence>
<protein>
    <recommendedName>
        <fullName evidence="6">Glycosyltransferase family 32 protein</fullName>
    </recommendedName>
</protein>
<dbReference type="AlphaFoldDB" id="A0AAN6ZU70"/>
<accession>A0AAN6ZU70</accession>
<sequence>MLRSLAVALSRGGWRRHAPVIAVVVASLVTFIYLWIEWKPHHPKLLVFPVAPLAKACDSLTNVDPGKFPAADAPIPNLVHYIWLLADPTVFSLSFKIFVSVYSAHYFFKPDRIYFHTDVSPDLWERTKSSGDLWTKRVLNIPGVTPKYIENPRLTSQGVDIDTFGAKSDFIRADALREFGGIYLDVDAVPLRDVAPLRRAGFANVVGGAVALKSKFKGVVNTGVWLSRPHSSLSEIFYKAMDAYYNGVWAISVDILTDLSYRLQAIPGEVLIVHPRAFAPASWELEDEERMFKPHRNTPSANHAGDDGGGVLNDVAGQQPGELKNTCVDALAWLGDREKAGRMESWEMDFSSTYVLHAFDDDSGQIWGWDGKITLPYVLARQSNYARAVYPAIWHAVKAGIISKHESTL</sequence>
<gene>
    <name evidence="4" type="ORF">C8A00DRAFT_19152</name>
</gene>
<keyword evidence="3" id="KW-0812">Transmembrane</keyword>
<evidence type="ECO:0000313" key="4">
    <source>
        <dbReference type="EMBL" id="KAK4149121.1"/>
    </source>
</evidence>
<reference evidence="4" key="1">
    <citation type="journal article" date="2023" name="Mol. Phylogenet. Evol.">
        <title>Genome-scale phylogeny and comparative genomics of the fungal order Sordariales.</title>
        <authorList>
            <person name="Hensen N."/>
            <person name="Bonometti L."/>
            <person name="Westerberg I."/>
            <person name="Brannstrom I.O."/>
            <person name="Guillou S."/>
            <person name="Cros-Aarteil S."/>
            <person name="Calhoun S."/>
            <person name="Haridas S."/>
            <person name="Kuo A."/>
            <person name="Mondo S."/>
            <person name="Pangilinan J."/>
            <person name="Riley R."/>
            <person name="LaButti K."/>
            <person name="Andreopoulos B."/>
            <person name="Lipzen A."/>
            <person name="Chen C."/>
            <person name="Yan M."/>
            <person name="Daum C."/>
            <person name="Ng V."/>
            <person name="Clum A."/>
            <person name="Steindorff A."/>
            <person name="Ohm R.A."/>
            <person name="Martin F."/>
            <person name="Silar P."/>
            <person name="Natvig D.O."/>
            <person name="Lalanne C."/>
            <person name="Gautier V."/>
            <person name="Ament-Velasquez S.L."/>
            <person name="Kruys A."/>
            <person name="Hutchinson M.I."/>
            <person name="Powell A.J."/>
            <person name="Barry K."/>
            <person name="Miller A.N."/>
            <person name="Grigoriev I.V."/>
            <person name="Debuchy R."/>
            <person name="Gladieux P."/>
            <person name="Hiltunen Thoren M."/>
            <person name="Johannesson H."/>
        </authorList>
    </citation>
    <scope>NUCLEOTIDE SEQUENCE</scope>
    <source>
        <strain evidence="4">CBS 538.74</strain>
    </source>
</reference>
<dbReference type="Pfam" id="PF04488">
    <property type="entry name" value="Gly_transf_sug"/>
    <property type="match status" value="1"/>
</dbReference>
<dbReference type="EMBL" id="MU857200">
    <property type="protein sequence ID" value="KAK4149121.1"/>
    <property type="molecule type" value="Genomic_DNA"/>
</dbReference>
<proteinExistence type="inferred from homology"/>
<reference evidence="4" key="2">
    <citation type="submission" date="2023-05" db="EMBL/GenBank/DDBJ databases">
        <authorList>
            <consortium name="Lawrence Berkeley National Laboratory"/>
            <person name="Steindorff A."/>
            <person name="Hensen N."/>
            <person name="Bonometti L."/>
            <person name="Westerberg I."/>
            <person name="Brannstrom I.O."/>
            <person name="Guillou S."/>
            <person name="Cros-Aarteil S."/>
            <person name="Calhoun S."/>
            <person name="Haridas S."/>
            <person name="Kuo A."/>
            <person name="Mondo S."/>
            <person name="Pangilinan J."/>
            <person name="Riley R."/>
            <person name="Labutti K."/>
            <person name="Andreopoulos B."/>
            <person name="Lipzen A."/>
            <person name="Chen C."/>
            <person name="Yanf M."/>
            <person name="Daum C."/>
            <person name="Ng V."/>
            <person name="Clum A."/>
            <person name="Ohm R."/>
            <person name="Martin F."/>
            <person name="Silar P."/>
            <person name="Natvig D."/>
            <person name="Lalanne C."/>
            <person name="Gautier V."/>
            <person name="Ament-Velasquez S.L."/>
            <person name="Kruys A."/>
            <person name="Hutchinson M.I."/>
            <person name="Powell A.J."/>
            <person name="Barry K."/>
            <person name="Miller A.N."/>
            <person name="Grigoriev I.V."/>
            <person name="Debuchy R."/>
            <person name="Gladieux P."/>
            <person name="Thoren M.H."/>
            <person name="Johannesson H."/>
        </authorList>
    </citation>
    <scope>NUCLEOTIDE SEQUENCE</scope>
    <source>
        <strain evidence="4">CBS 538.74</strain>
    </source>
</reference>
<evidence type="ECO:0000256" key="1">
    <source>
        <dbReference type="ARBA" id="ARBA00009003"/>
    </source>
</evidence>
<dbReference type="PANTHER" id="PTHR46830:SF2">
    <property type="entry name" value="ALPHA-1,4-N-ACETYLGLUCOSAMINYLTRANSFERASE"/>
    <property type="match status" value="1"/>
</dbReference>
<feature type="region of interest" description="Disordered" evidence="2">
    <location>
        <begin position="297"/>
        <end position="316"/>
    </location>
</feature>
<keyword evidence="5" id="KW-1185">Reference proteome</keyword>
<evidence type="ECO:0008006" key="6">
    <source>
        <dbReference type="Google" id="ProtNLM"/>
    </source>
</evidence>
<name>A0AAN6ZU70_9PEZI</name>
<dbReference type="Proteomes" id="UP001302745">
    <property type="component" value="Unassembled WGS sequence"/>
</dbReference>
<keyword evidence="3" id="KW-1133">Transmembrane helix</keyword>
<dbReference type="Gene3D" id="3.90.550.20">
    <property type="match status" value="1"/>
</dbReference>
<feature type="transmembrane region" description="Helical" evidence="3">
    <location>
        <begin position="20"/>
        <end position="36"/>
    </location>
</feature>
<evidence type="ECO:0000256" key="3">
    <source>
        <dbReference type="SAM" id="Phobius"/>
    </source>
</evidence>
<dbReference type="PANTHER" id="PTHR46830">
    <property type="entry name" value="TRANSFERASE, PUTATIVE-RELATED"/>
    <property type="match status" value="1"/>
</dbReference>
<dbReference type="GO" id="GO:1901135">
    <property type="term" value="P:carbohydrate derivative metabolic process"/>
    <property type="evidence" value="ECO:0007669"/>
    <property type="project" value="UniProtKB-ARBA"/>
</dbReference>
<organism evidence="4 5">
    <name type="scientific">Chaetomidium leptoderma</name>
    <dbReference type="NCBI Taxonomy" id="669021"/>
    <lineage>
        <taxon>Eukaryota</taxon>
        <taxon>Fungi</taxon>
        <taxon>Dikarya</taxon>
        <taxon>Ascomycota</taxon>
        <taxon>Pezizomycotina</taxon>
        <taxon>Sordariomycetes</taxon>
        <taxon>Sordariomycetidae</taxon>
        <taxon>Sordariales</taxon>
        <taxon>Chaetomiaceae</taxon>
        <taxon>Chaetomidium</taxon>
    </lineage>
</organism>
<dbReference type="SUPFAM" id="SSF53448">
    <property type="entry name" value="Nucleotide-diphospho-sugar transferases"/>
    <property type="match status" value="1"/>
</dbReference>
<evidence type="ECO:0000313" key="5">
    <source>
        <dbReference type="Proteomes" id="UP001302745"/>
    </source>
</evidence>
<comment type="similarity">
    <text evidence="1">Belongs to the glycosyltransferase 32 family.</text>
</comment>
<dbReference type="InterPro" id="IPR029044">
    <property type="entry name" value="Nucleotide-diphossugar_trans"/>
</dbReference>
<keyword evidence="3" id="KW-0472">Membrane</keyword>